<dbReference type="EMBL" id="LXQA010521037">
    <property type="protein sequence ID" value="MCI56951.1"/>
    <property type="molecule type" value="Genomic_DNA"/>
</dbReference>
<dbReference type="AlphaFoldDB" id="A0A392T770"/>
<proteinExistence type="predicted"/>
<dbReference type="Proteomes" id="UP000265520">
    <property type="component" value="Unassembled WGS sequence"/>
</dbReference>
<evidence type="ECO:0000313" key="2">
    <source>
        <dbReference type="EMBL" id="MCI56951.1"/>
    </source>
</evidence>
<evidence type="ECO:0000256" key="1">
    <source>
        <dbReference type="SAM" id="MobiDB-lite"/>
    </source>
</evidence>
<feature type="region of interest" description="Disordered" evidence="1">
    <location>
        <begin position="1"/>
        <end position="22"/>
    </location>
</feature>
<protein>
    <submittedName>
        <fullName evidence="2">Uncharacterized protein</fullName>
    </submittedName>
</protein>
<sequence>DTTTLVRPSKRGECPNAVGRTKSSAGCPGVSLWRPEAEPLTASSLGFFL</sequence>
<keyword evidence="3" id="KW-1185">Reference proteome</keyword>
<reference evidence="2 3" key="1">
    <citation type="journal article" date="2018" name="Front. Plant Sci.">
        <title>Red Clover (Trifolium pratense) and Zigzag Clover (T. medium) - A Picture of Genomic Similarities and Differences.</title>
        <authorList>
            <person name="Dluhosova J."/>
            <person name="Istvanek J."/>
            <person name="Nedelnik J."/>
            <person name="Repkova J."/>
        </authorList>
    </citation>
    <scope>NUCLEOTIDE SEQUENCE [LARGE SCALE GENOMIC DNA]</scope>
    <source>
        <strain evidence="3">cv. 10/8</strain>
        <tissue evidence="2">Leaf</tissue>
    </source>
</reference>
<organism evidence="2 3">
    <name type="scientific">Trifolium medium</name>
    <dbReference type="NCBI Taxonomy" id="97028"/>
    <lineage>
        <taxon>Eukaryota</taxon>
        <taxon>Viridiplantae</taxon>
        <taxon>Streptophyta</taxon>
        <taxon>Embryophyta</taxon>
        <taxon>Tracheophyta</taxon>
        <taxon>Spermatophyta</taxon>
        <taxon>Magnoliopsida</taxon>
        <taxon>eudicotyledons</taxon>
        <taxon>Gunneridae</taxon>
        <taxon>Pentapetalae</taxon>
        <taxon>rosids</taxon>
        <taxon>fabids</taxon>
        <taxon>Fabales</taxon>
        <taxon>Fabaceae</taxon>
        <taxon>Papilionoideae</taxon>
        <taxon>50 kb inversion clade</taxon>
        <taxon>NPAAA clade</taxon>
        <taxon>Hologalegina</taxon>
        <taxon>IRL clade</taxon>
        <taxon>Trifolieae</taxon>
        <taxon>Trifolium</taxon>
    </lineage>
</organism>
<name>A0A392T770_9FABA</name>
<comment type="caution">
    <text evidence="2">The sequence shown here is derived from an EMBL/GenBank/DDBJ whole genome shotgun (WGS) entry which is preliminary data.</text>
</comment>
<feature type="non-terminal residue" evidence="2">
    <location>
        <position position="1"/>
    </location>
</feature>
<accession>A0A392T770</accession>
<evidence type="ECO:0000313" key="3">
    <source>
        <dbReference type="Proteomes" id="UP000265520"/>
    </source>
</evidence>